<feature type="compositionally biased region" description="Basic and acidic residues" evidence="1">
    <location>
        <begin position="211"/>
        <end position="222"/>
    </location>
</feature>
<evidence type="ECO:0000313" key="2">
    <source>
        <dbReference type="EMBL" id="EYC22541.1"/>
    </source>
</evidence>
<dbReference type="Proteomes" id="UP000024635">
    <property type="component" value="Unassembled WGS sequence"/>
</dbReference>
<protein>
    <submittedName>
        <fullName evidence="2">Uncharacterized protein</fullName>
    </submittedName>
</protein>
<dbReference type="AlphaFoldDB" id="A0A016V5N6"/>
<evidence type="ECO:0000256" key="1">
    <source>
        <dbReference type="SAM" id="MobiDB-lite"/>
    </source>
</evidence>
<gene>
    <name evidence="2" type="primary">Acey_s0017.g3412</name>
    <name evidence="2" type="ORF">Y032_0017g3412</name>
</gene>
<sequence>MPSHQSPSANLGYLSQSCESPMFVGPPGVWGDWTNAMRSFEELVDQYETEALQLDDSSLASIEANITRSLCIVIACKPLMARSLMAPWLRVVGLSQPNIQYLEISGVIDLNVLFMKAEKDLRSLADRGKFHQEMKRKFIRSTIAAQKCLEAFKAARERGVDVTPFADQQLSWSVCSPACARKGGSWRGVSAESASPPSPRFIVTPVDAEGSTERDSPSDPIRDSLGSIPAASASHSGNPSSFSHYSCRSFAVKKPGLSRALQRSQRRGQWPTFGLLIAIFGWYELREFSLKGRL</sequence>
<organism evidence="2 3">
    <name type="scientific">Ancylostoma ceylanicum</name>
    <dbReference type="NCBI Taxonomy" id="53326"/>
    <lineage>
        <taxon>Eukaryota</taxon>
        <taxon>Metazoa</taxon>
        <taxon>Ecdysozoa</taxon>
        <taxon>Nematoda</taxon>
        <taxon>Chromadorea</taxon>
        <taxon>Rhabditida</taxon>
        <taxon>Rhabditina</taxon>
        <taxon>Rhabditomorpha</taxon>
        <taxon>Strongyloidea</taxon>
        <taxon>Ancylostomatidae</taxon>
        <taxon>Ancylostomatinae</taxon>
        <taxon>Ancylostoma</taxon>
    </lineage>
</organism>
<accession>A0A016V5N6</accession>
<feature type="region of interest" description="Disordered" evidence="1">
    <location>
        <begin position="186"/>
        <end position="239"/>
    </location>
</feature>
<name>A0A016V5N6_9BILA</name>
<proteinExistence type="predicted"/>
<comment type="caution">
    <text evidence="2">The sequence shown here is derived from an EMBL/GenBank/DDBJ whole genome shotgun (WGS) entry which is preliminary data.</text>
</comment>
<reference evidence="3" key="1">
    <citation type="journal article" date="2015" name="Nat. Genet.">
        <title>The genome and transcriptome of the zoonotic hookworm Ancylostoma ceylanicum identify infection-specific gene families.</title>
        <authorList>
            <person name="Schwarz E.M."/>
            <person name="Hu Y."/>
            <person name="Antoshechkin I."/>
            <person name="Miller M.M."/>
            <person name="Sternberg P.W."/>
            <person name="Aroian R.V."/>
        </authorList>
    </citation>
    <scope>NUCLEOTIDE SEQUENCE</scope>
    <source>
        <strain evidence="3">HY135</strain>
    </source>
</reference>
<evidence type="ECO:0000313" key="3">
    <source>
        <dbReference type="Proteomes" id="UP000024635"/>
    </source>
</evidence>
<dbReference type="OrthoDB" id="5793586at2759"/>
<keyword evidence="3" id="KW-1185">Reference proteome</keyword>
<dbReference type="EMBL" id="JARK01001353">
    <property type="protein sequence ID" value="EYC22541.1"/>
    <property type="molecule type" value="Genomic_DNA"/>
</dbReference>
<dbReference type="STRING" id="53326.A0A016V5N6"/>